<feature type="non-terminal residue" evidence="1">
    <location>
        <position position="123"/>
    </location>
</feature>
<accession>A0ABV0R3P2</accession>
<comment type="caution">
    <text evidence="1">The sequence shown here is derived from an EMBL/GenBank/DDBJ whole genome shotgun (WGS) entry which is preliminary data.</text>
</comment>
<dbReference type="EMBL" id="JAHRIN010033899">
    <property type="protein sequence ID" value="MEQ2202734.1"/>
    <property type="molecule type" value="Genomic_DNA"/>
</dbReference>
<dbReference type="Proteomes" id="UP001434883">
    <property type="component" value="Unassembled WGS sequence"/>
</dbReference>
<sequence length="123" mass="14473">MTVIYISSQQQQQEIYPILLLALVLFDLYRLNHVWGSATIGQNVRFIDSYCCFSNNNKAMFNCLYCFTRTSCGCLKHDNQNKRQKYTRIKTFRIEAVIGILECDSNTEAEDFKQVDLYYTSFF</sequence>
<evidence type="ECO:0000313" key="1">
    <source>
        <dbReference type="EMBL" id="MEQ2202734.1"/>
    </source>
</evidence>
<protein>
    <submittedName>
        <fullName evidence="1">Uncharacterized protein</fullName>
    </submittedName>
</protein>
<evidence type="ECO:0000313" key="2">
    <source>
        <dbReference type="Proteomes" id="UP001434883"/>
    </source>
</evidence>
<gene>
    <name evidence="1" type="ORF">XENOCAPTIV_013980</name>
</gene>
<reference evidence="1 2" key="1">
    <citation type="submission" date="2021-06" db="EMBL/GenBank/DDBJ databases">
        <authorList>
            <person name="Palmer J.M."/>
        </authorList>
    </citation>
    <scope>NUCLEOTIDE SEQUENCE [LARGE SCALE GENOMIC DNA]</scope>
    <source>
        <strain evidence="1 2">XC_2019</strain>
        <tissue evidence="1">Muscle</tissue>
    </source>
</reference>
<organism evidence="1 2">
    <name type="scientific">Xenoophorus captivus</name>
    <dbReference type="NCBI Taxonomy" id="1517983"/>
    <lineage>
        <taxon>Eukaryota</taxon>
        <taxon>Metazoa</taxon>
        <taxon>Chordata</taxon>
        <taxon>Craniata</taxon>
        <taxon>Vertebrata</taxon>
        <taxon>Euteleostomi</taxon>
        <taxon>Actinopterygii</taxon>
        <taxon>Neopterygii</taxon>
        <taxon>Teleostei</taxon>
        <taxon>Neoteleostei</taxon>
        <taxon>Acanthomorphata</taxon>
        <taxon>Ovalentaria</taxon>
        <taxon>Atherinomorphae</taxon>
        <taxon>Cyprinodontiformes</taxon>
        <taxon>Goodeidae</taxon>
        <taxon>Xenoophorus</taxon>
    </lineage>
</organism>
<proteinExistence type="predicted"/>
<name>A0ABV0R3P2_9TELE</name>
<keyword evidence="2" id="KW-1185">Reference proteome</keyword>